<dbReference type="CDD" id="cd04651">
    <property type="entry name" value="LbH_G1P_AT_C"/>
    <property type="match status" value="1"/>
</dbReference>
<feature type="binding site" evidence="9">
    <location>
        <position position="206"/>
    </location>
    <ligand>
        <name>alpha-D-glucose 1-phosphate</name>
        <dbReference type="ChEBI" id="CHEBI:58601"/>
    </ligand>
</feature>
<dbReference type="Pfam" id="PF00483">
    <property type="entry name" value="NTP_transferase"/>
    <property type="match status" value="1"/>
</dbReference>
<comment type="similarity">
    <text evidence="1 9">Belongs to the bacterial/plant glucose-1-phosphate adenylyltransferase family.</text>
</comment>
<keyword evidence="6 9" id="KW-0067">ATP-binding</keyword>
<keyword evidence="13" id="KW-1185">Reference proteome</keyword>
<evidence type="ECO:0000256" key="5">
    <source>
        <dbReference type="ARBA" id="ARBA00022741"/>
    </source>
</evidence>
<dbReference type="PANTHER" id="PTHR43523">
    <property type="entry name" value="GLUCOSE-1-PHOSPHATE ADENYLYLTRANSFERASE-RELATED"/>
    <property type="match status" value="1"/>
</dbReference>
<dbReference type="Gene3D" id="2.160.10.10">
    <property type="entry name" value="Hexapeptide repeat proteins"/>
    <property type="match status" value="1"/>
</dbReference>
<evidence type="ECO:0000313" key="13">
    <source>
        <dbReference type="Proteomes" id="UP000216984"/>
    </source>
</evidence>
<dbReference type="CDD" id="cd02508">
    <property type="entry name" value="ADP_Glucose_PP"/>
    <property type="match status" value="1"/>
</dbReference>
<comment type="pathway">
    <text evidence="9">Glycan biosynthesis; glycogen biosynthesis.</text>
</comment>
<dbReference type="EMBL" id="NEFY01000002">
    <property type="protein sequence ID" value="OZC37077.1"/>
    <property type="molecule type" value="Genomic_DNA"/>
</dbReference>
<comment type="caution">
    <text evidence="12">The sequence shown here is derived from an EMBL/GenBank/DDBJ whole genome shotgun (WGS) entry which is preliminary data.</text>
</comment>
<accession>A0A7Z1INR4</accession>
<dbReference type="SUPFAM" id="SSF53448">
    <property type="entry name" value="Nucleotide-diphospho-sugar transferases"/>
    <property type="match status" value="1"/>
</dbReference>
<gene>
    <name evidence="9" type="primary">glgC</name>
    <name evidence="12" type="ORF">B9Q17_02895</name>
</gene>
<feature type="binding site" evidence="9">
    <location>
        <position position="173"/>
    </location>
    <ligand>
        <name>alpha-D-glucose 1-phosphate</name>
        <dbReference type="ChEBI" id="CHEBI:58601"/>
    </ligand>
</feature>
<keyword evidence="7 9" id="KW-0320">Glycogen biosynthesis</keyword>
<keyword evidence="3 9" id="KW-0808">Transferase</keyword>
<sequence>MQMAKRYVSRLTRQTLALVLAGGRGSRLEDLTKWRAKPAVPFGGKFRIIDFPLSNCINSGISQVGVITQYKSHSLMRHIQRGWGFLRGEMGEFVELLPAQQRIETSWYEGTANAVLQNLDIIRSHNPEYVLILAGDHVYKMDYGTMLAAHVEQEADVTVGCIEVPLEDARAFGVMSVDDKLRITEFVEKPDNPKPMPGQPDKALASMGIYVFSTKILFDELLRDHELSTLSSHDFGKDIIPSIIERLRVSAFPFRDPVNNKPAYWRDVGTIDSLWQANMELIGVSPELNLYDSEWPIWTYQEQMPPAKFVFDDDNRRGYAVDSMVAGGCIVSGAQVQRSLLFSKVIVHSFCTVEDTVIFPDVDIARNCKIRRAVIDRGCRIPEGTRIGYDAEQDAKRFYVSPKGIVLVTPEMLEQDYPHGL</sequence>
<dbReference type="InterPro" id="IPR011004">
    <property type="entry name" value="Trimer_LpxA-like_sf"/>
</dbReference>
<evidence type="ECO:0000256" key="2">
    <source>
        <dbReference type="ARBA" id="ARBA00022600"/>
    </source>
</evidence>
<evidence type="ECO:0000256" key="8">
    <source>
        <dbReference type="ARBA" id="ARBA00023277"/>
    </source>
</evidence>
<comment type="subunit">
    <text evidence="9">Homotetramer.</text>
</comment>
<comment type="function">
    <text evidence="9">Involved in the biosynthesis of ADP-glucose, a building block required for the elongation reactions to produce glycogen. Catalyzes the reaction between ATP and alpha-D-glucose 1-phosphate (G1P) to produce pyrophosphate and ADP-Glc.</text>
</comment>
<dbReference type="AlphaFoldDB" id="A0A7Z1INR4"/>
<dbReference type="Pfam" id="PF24894">
    <property type="entry name" value="Hexapep_GlmU"/>
    <property type="match status" value="1"/>
</dbReference>
<dbReference type="UniPathway" id="UPA00164"/>
<feature type="site" description="Could play a key role in the communication between the regulatory and the substrate sites" evidence="9">
    <location>
        <position position="107"/>
    </location>
</feature>
<evidence type="ECO:0000256" key="9">
    <source>
        <dbReference type="HAMAP-Rule" id="MF_00624"/>
    </source>
</evidence>
<dbReference type="NCBIfam" id="NF002023">
    <property type="entry name" value="PRK00844.1"/>
    <property type="match status" value="1"/>
</dbReference>
<feature type="binding site" evidence="9">
    <location>
        <position position="108"/>
    </location>
    <ligand>
        <name>alpha-D-glucose 1-phosphate</name>
        <dbReference type="ChEBI" id="CHEBI:58601"/>
    </ligand>
</feature>
<evidence type="ECO:0000313" key="12">
    <source>
        <dbReference type="EMBL" id="OZC37077.1"/>
    </source>
</evidence>
<keyword evidence="5 9" id="KW-0547">Nucleotide-binding</keyword>
<dbReference type="SUPFAM" id="SSF51161">
    <property type="entry name" value="Trimeric LpxA-like enzymes"/>
    <property type="match status" value="1"/>
</dbReference>
<comment type="catalytic activity">
    <reaction evidence="9">
        <text>alpha-D-glucose 1-phosphate + ATP + H(+) = ADP-alpha-D-glucose + diphosphate</text>
        <dbReference type="Rhea" id="RHEA:12120"/>
        <dbReference type="ChEBI" id="CHEBI:15378"/>
        <dbReference type="ChEBI" id="CHEBI:30616"/>
        <dbReference type="ChEBI" id="CHEBI:33019"/>
        <dbReference type="ChEBI" id="CHEBI:57498"/>
        <dbReference type="ChEBI" id="CHEBI:58601"/>
        <dbReference type="EC" id="2.7.7.27"/>
    </reaction>
</comment>
<dbReference type="InterPro" id="IPR056818">
    <property type="entry name" value="GlmU/GlgC-like_hexapep"/>
</dbReference>
<dbReference type="NCBIfam" id="TIGR02091">
    <property type="entry name" value="glgC"/>
    <property type="match status" value="1"/>
</dbReference>
<dbReference type="GO" id="GO:0005524">
    <property type="term" value="F:ATP binding"/>
    <property type="evidence" value="ECO:0007669"/>
    <property type="project" value="UniProtKB-KW"/>
</dbReference>
<dbReference type="InterPro" id="IPR011831">
    <property type="entry name" value="ADP-Glc_PPase"/>
</dbReference>
<name>A0A7Z1INR4_9GAMM</name>
<dbReference type="PANTHER" id="PTHR43523:SF2">
    <property type="entry name" value="GLUCOSE-1-PHOSPHATE ADENYLYLTRANSFERASE"/>
    <property type="match status" value="1"/>
</dbReference>
<feature type="site" description="Could play a key role in the communication between the regulatory and the substrate sites" evidence="9">
    <location>
        <position position="69"/>
    </location>
</feature>
<dbReference type="HAMAP" id="MF_00624">
    <property type="entry name" value="GlgC"/>
    <property type="match status" value="1"/>
</dbReference>
<feature type="domain" description="Nucleotidyl transferase" evidence="10">
    <location>
        <begin position="17"/>
        <end position="281"/>
    </location>
</feature>
<dbReference type="InterPro" id="IPR005836">
    <property type="entry name" value="ADP_Glu_pyroP_CS"/>
</dbReference>
<dbReference type="InterPro" id="IPR005835">
    <property type="entry name" value="NTP_transferase_dom"/>
</dbReference>
<evidence type="ECO:0000256" key="4">
    <source>
        <dbReference type="ARBA" id="ARBA00022695"/>
    </source>
</evidence>
<keyword evidence="8 9" id="KW-0119">Carbohydrate metabolism</keyword>
<evidence type="ECO:0000256" key="1">
    <source>
        <dbReference type="ARBA" id="ARBA00010443"/>
    </source>
</evidence>
<evidence type="ECO:0000259" key="11">
    <source>
        <dbReference type="Pfam" id="PF24894"/>
    </source>
</evidence>
<dbReference type="EC" id="2.7.7.27" evidence="9"/>
<dbReference type="Gene3D" id="3.90.550.10">
    <property type="entry name" value="Spore Coat Polysaccharide Biosynthesis Protein SpsA, Chain A"/>
    <property type="match status" value="1"/>
</dbReference>
<dbReference type="Proteomes" id="UP000216984">
    <property type="component" value="Unassembled WGS sequence"/>
</dbReference>
<evidence type="ECO:0000256" key="3">
    <source>
        <dbReference type="ARBA" id="ARBA00022679"/>
    </source>
</evidence>
<protein>
    <recommendedName>
        <fullName evidence="9">Glucose-1-phosphate adenylyltransferase</fullName>
        <ecNumber evidence="9">2.7.7.27</ecNumber>
    </recommendedName>
    <alternativeName>
        <fullName evidence="9">ADP-glucose pyrophosphorylase</fullName>
        <shortName evidence="9">ADPGlc PPase</shortName>
    </alternativeName>
    <alternativeName>
        <fullName evidence="9">ADP-glucose synthase</fullName>
    </alternativeName>
</protein>
<dbReference type="PROSITE" id="PS00809">
    <property type="entry name" value="ADP_GLC_PYROPHOSPH_2"/>
    <property type="match status" value="1"/>
</dbReference>
<dbReference type="NCBIfam" id="NF001947">
    <property type="entry name" value="PRK00725.1"/>
    <property type="match status" value="1"/>
</dbReference>
<evidence type="ECO:0000256" key="6">
    <source>
        <dbReference type="ARBA" id="ARBA00022840"/>
    </source>
</evidence>
<organism evidence="12 13">
    <name type="scientific">Marinobacter vinifirmus</name>
    <dbReference type="NCBI Taxonomy" id="355591"/>
    <lineage>
        <taxon>Bacteria</taxon>
        <taxon>Pseudomonadati</taxon>
        <taxon>Pseudomonadota</taxon>
        <taxon>Gammaproteobacteria</taxon>
        <taxon>Pseudomonadales</taxon>
        <taxon>Marinobacteraceae</taxon>
        <taxon>Marinobacter</taxon>
    </lineage>
</organism>
<dbReference type="GO" id="GO:0008878">
    <property type="term" value="F:glucose-1-phosphate adenylyltransferase activity"/>
    <property type="evidence" value="ECO:0007669"/>
    <property type="project" value="UniProtKB-UniRule"/>
</dbReference>
<dbReference type="PROSITE" id="PS00808">
    <property type="entry name" value="ADP_GLC_PYROPHOSPH_1"/>
    <property type="match status" value="1"/>
</dbReference>
<proteinExistence type="inferred from homology"/>
<dbReference type="InterPro" id="IPR029044">
    <property type="entry name" value="Nucleotide-diphossugar_trans"/>
</dbReference>
<reference evidence="12 13" key="1">
    <citation type="submission" date="2017-06" db="EMBL/GenBank/DDBJ databases">
        <title>Draft genome sequence of the halophilic bacterium Marinobacter vinifirmus FB1.</title>
        <authorList>
            <person name="Stepanov V.G."/>
            <person name="Roberts D.J."/>
            <person name="Fox G.E."/>
        </authorList>
    </citation>
    <scope>NUCLEOTIDE SEQUENCE [LARGE SCALE GENOMIC DNA]</scope>
    <source>
        <strain evidence="12 13">FB1</strain>
    </source>
</reference>
<evidence type="ECO:0000256" key="7">
    <source>
        <dbReference type="ARBA" id="ARBA00023056"/>
    </source>
</evidence>
<dbReference type="InterPro" id="IPR023049">
    <property type="entry name" value="GlgC_bac"/>
</dbReference>
<keyword evidence="2 9" id="KW-0321">Glycogen metabolism</keyword>
<feature type="domain" description="Glucose-1-phosphate adenylyltransferase/Bifunctional protein GlmU-like C-terminal hexapeptide" evidence="11">
    <location>
        <begin position="305"/>
        <end position="408"/>
    </location>
</feature>
<evidence type="ECO:0000259" key="10">
    <source>
        <dbReference type="Pfam" id="PF00483"/>
    </source>
</evidence>
<keyword evidence="4 9" id="KW-0548">Nucleotidyltransferase</keyword>
<feature type="binding site" evidence="9">
    <location>
        <begin position="188"/>
        <end position="189"/>
    </location>
    <ligand>
        <name>alpha-D-glucose 1-phosphate</name>
        <dbReference type="ChEBI" id="CHEBI:58601"/>
    </ligand>
</feature>
<dbReference type="GO" id="GO:0005978">
    <property type="term" value="P:glycogen biosynthetic process"/>
    <property type="evidence" value="ECO:0007669"/>
    <property type="project" value="UniProtKB-UniRule"/>
</dbReference>
<dbReference type="PROSITE" id="PS00810">
    <property type="entry name" value="ADP_GLC_PYROPHOSPH_3"/>
    <property type="match status" value="1"/>
</dbReference>